<sequence length="49" mass="5718">MYPFAGEAKFLVPKEQPPRKLSGKVDRERNVKRWKVPGYWHTEGVSLFG</sequence>
<protein>
    <submittedName>
        <fullName evidence="1">Uncharacterized protein</fullName>
    </submittedName>
</protein>
<evidence type="ECO:0000313" key="1">
    <source>
        <dbReference type="EMBL" id="VAV91106.1"/>
    </source>
</evidence>
<accession>A0A3B0RRL8</accession>
<proteinExistence type="predicted"/>
<gene>
    <name evidence="1" type="ORF">MNBD_ALPHA06-2252</name>
</gene>
<organism evidence="1">
    <name type="scientific">hydrothermal vent metagenome</name>
    <dbReference type="NCBI Taxonomy" id="652676"/>
    <lineage>
        <taxon>unclassified sequences</taxon>
        <taxon>metagenomes</taxon>
        <taxon>ecological metagenomes</taxon>
    </lineage>
</organism>
<dbReference type="EMBL" id="UOEE01000121">
    <property type="protein sequence ID" value="VAV91106.1"/>
    <property type="molecule type" value="Genomic_DNA"/>
</dbReference>
<dbReference type="AlphaFoldDB" id="A0A3B0RRL8"/>
<name>A0A3B0RRL8_9ZZZZ</name>
<reference evidence="1" key="1">
    <citation type="submission" date="2018-06" db="EMBL/GenBank/DDBJ databases">
        <authorList>
            <person name="Zhirakovskaya E."/>
        </authorList>
    </citation>
    <scope>NUCLEOTIDE SEQUENCE</scope>
</reference>